<dbReference type="GO" id="GO:0016567">
    <property type="term" value="P:protein ubiquitination"/>
    <property type="evidence" value="ECO:0007669"/>
    <property type="project" value="TreeGrafter"/>
</dbReference>
<dbReference type="SUPFAM" id="SSF57850">
    <property type="entry name" value="RING/U-box"/>
    <property type="match status" value="1"/>
</dbReference>
<dbReference type="PROSITE" id="PS50089">
    <property type="entry name" value="ZF_RING_2"/>
    <property type="match status" value="1"/>
</dbReference>
<evidence type="ECO:0000256" key="3">
    <source>
        <dbReference type="ARBA" id="ARBA00022833"/>
    </source>
</evidence>
<feature type="compositionally biased region" description="Low complexity" evidence="5">
    <location>
        <begin position="56"/>
        <end position="65"/>
    </location>
</feature>
<dbReference type="PANTHER" id="PTHR45969">
    <property type="entry name" value="RING ZINC FINGER PROTEIN-RELATED"/>
    <property type="match status" value="1"/>
</dbReference>
<sequence>MPPSARQSGRRSTRVQQREKGSEQLQLPQKASTSQSTVAAVPPCSGVRIRKMRSNAARSSPPLLRSSKRQAALKQSSEMVMQREPSKKEVCRICLENLGRISTRLIDCDHHFHRKCIVQWMTDKPAKMQTCPLCRRVPNEMRTTIGNRKVPIPPPKEEVAEDFATIYRRFFQGVFPDSTHLWEHRFII</sequence>
<dbReference type="Pfam" id="PF13639">
    <property type="entry name" value="zf-RING_2"/>
    <property type="match status" value="1"/>
</dbReference>
<organism evidence="7 8">
    <name type="scientific">Pristionchus mayeri</name>
    <dbReference type="NCBI Taxonomy" id="1317129"/>
    <lineage>
        <taxon>Eukaryota</taxon>
        <taxon>Metazoa</taxon>
        <taxon>Ecdysozoa</taxon>
        <taxon>Nematoda</taxon>
        <taxon>Chromadorea</taxon>
        <taxon>Rhabditida</taxon>
        <taxon>Rhabditina</taxon>
        <taxon>Diplogasteromorpha</taxon>
        <taxon>Diplogasteroidea</taxon>
        <taxon>Neodiplogasteridae</taxon>
        <taxon>Pristionchus</taxon>
    </lineage>
</organism>
<feature type="domain" description="RING-type" evidence="6">
    <location>
        <begin position="91"/>
        <end position="135"/>
    </location>
</feature>
<dbReference type="InterPro" id="IPR001841">
    <property type="entry name" value="Znf_RING"/>
</dbReference>
<keyword evidence="8" id="KW-1185">Reference proteome</keyword>
<evidence type="ECO:0000259" key="6">
    <source>
        <dbReference type="PROSITE" id="PS50089"/>
    </source>
</evidence>
<accession>A0AAN5IF53</accession>
<dbReference type="GO" id="GO:0008270">
    <property type="term" value="F:zinc ion binding"/>
    <property type="evidence" value="ECO:0007669"/>
    <property type="project" value="UniProtKB-KW"/>
</dbReference>
<dbReference type="GO" id="GO:0061630">
    <property type="term" value="F:ubiquitin protein ligase activity"/>
    <property type="evidence" value="ECO:0007669"/>
    <property type="project" value="TreeGrafter"/>
</dbReference>
<evidence type="ECO:0000256" key="2">
    <source>
        <dbReference type="ARBA" id="ARBA00022771"/>
    </source>
</evidence>
<evidence type="ECO:0000256" key="4">
    <source>
        <dbReference type="PROSITE-ProRule" id="PRU00175"/>
    </source>
</evidence>
<proteinExistence type="predicted"/>
<dbReference type="PANTHER" id="PTHR45969:SF69">
    <property type="entry name" value="FINGER DOMAIN PROTEIN, PUTATIVE (AFU_ORTHOLOGUE AFUA_3G12190)-RELATED"/>
    <property type="match status" value="1"/>
</dbReference>
<evidence type="ECO:0000313" key="8">
    <source>
        <dbReference type="Proteomes" id="UP001328107"/>
    </source>
</evidence>
<gene>
    <name evidence="7" type="ORF">PMAYCL1PPCAC_32160</name>
</gene>
<dbReference type="Gene3D" id="3.30.40.10">
    <property type="entry name" value="Zinc/RING finger domain, C3HC4 (zinc finger)"/>
    <property type="match status" value="1"/>
</dbReference>
<protein>
    <recommendedName>
        <fullName evidence="6">RING-type domain-containing protein</fullName>
    </recommendedName>
</protein>
<keyword evidence="3" id="KW-0862">Zinc</keyword>
<evidence type="ECO:0000256" key="1">
    <source>
        <dbReference type="ARBA" id="ARBA00022723"/>
    </source>
</evidence>
<dbReference type="EMBL" id="BTRK01000006">
    <property type="protein sequence ID" value="GMR61965.1"/>
    <property type="molecule type" value="Genomic_DNA"/>
</dbReference>
<dbReference type="AlphaFoldDB" id="A0AAN5IF53"/>
<dbReference type="SMART" id="SM00184">
    <property type="entry name" value="RING"/>
    <property type="match status" value="1"/>
</dbReference>
<evidence type="ECO:0000256" key="5">
    <source>
        <dbReference type="SAM" id="MobiDB-lite"/>
    </source>
</evidence>
<dbReference type="Proteomes" id="UP001328107">
    <property type="component" value="Unassembled WGS sequence"/>
</dbReference>
<keyword evidence="2 4" id="KW-0863">Zinc-finger</keyword>
<feature type="compositionally biased region" description="Polar residues" evidence="5">
    <location>
        <begin position="23"/>
        <end position="38"/>
    </location>
</feature>
<dbReference type="InterPro" id="IPR013083">
    <property type="entry name" value="Znf_RING/FYVE/PHD"/>
</dbReference>
<reference evidence="8" key="1">
    <citation type="submission" date="2022-10" db="EMBL/GenBank/DDBJ databases">
        <title>Genome assembly of Pristionchus species.</title>
        <authorList>
            <person name="Yoshida K."/>
            <person name="Sommer R.J."/>
        </authorList>
    </citation>
    <scope>NUCLEOTIDE SEQUENCE [LARGE SCALE GENOMIC DNA]</scope>
    <source>
        <strain evidence="8">RS5460</strain>
    </source>
</reference>
<feature type="region of interest" description="Disordered" evidence="5">
    <location>
        <begin position="1"/>
        <end position="81"/>
    </location>
</feature>
<keyword evidence="1" id="KW-0479">Metal-binding</keyword>
<comment type="caution">
    <text evidence="7">The sequence shown here is derived from an EMBL/GenBank/DDBJ whole genome shotgun (WGS) entry which is preliminary data.</text>
</comment>
<evidence type="ECO:0000313" key="7">
    <source>
        <dbReference type="EMBL" id="GMR61965.1"/>
    </source>
</evidence>
<name>A0AAN5IF53_9BILA</name>